<evidence type="ECO:0000313" key="3">
    <source>
        <dbReference type="Proteomes" id="UP000182690"/>
    </source>
</evidence>
<name>A0A1H0XQ40_9MICO</name>
<dbReference type="EMBL" id="FNKB01000001">
    <property type="protein sequence ID" value="SDQ05054.1"/>
    <property type="molecule type" value="Genomic_DNA"/>
</dbReference>
<gene>
    <name evidence="2" type="ORF">SAMN04488565_0039</name>
</gene>
<feature type="compositionally biased region" description="Basic and acidic residues" evidence="1">
    <location>
        <begin position="46"/>
        <end position="57"/>
    </location>
</feature>
<dbReference type="RefSeq" id="WP_010156224.1">
    <property type="nucleotide sequence ID" value="NZ_FNKB01000001.1"/>
</dbReference>
<organism evidence="2 3">
    <name type="scientific">Leucobacter chromiiresistens</name>
    <dbReference type="NCBI Taxonomy" id="1079994"/>
    <lineage>
        <taxon>Bacteria</taxon>
        <taxon>Bacillati</taxon>
        <taxon>Actinomycetota</taxon>
        <taxon>Actinomycetes</taxon>
        <taxon>Micrococcales</taxon>
        <taxon>Microbacteriaceae</taxon>
        <taxon>Leucobacter</taxon>
    </lineage>
</organism>
<reference evidence="2 3" key="1">
    <citation type="submission" date="2016-10" db="EMBL/GenBank/DDBJ databases">
        <authorList>
            <person name="de Groot N.N."/>
        </authorList>
    </citation>
    <scope>NUCLEOTIDE SEQUENCE [LARGE SCALE GENOMIC DNA]</scope>
    <source>
        <strain evidence="2 3">DSM 22788</strain>
    </source>
</reference>
<feature type="compositionally biased region" description="Low complexity" evidence="1">
    <location>
        <begin position="59"/>
        <end position="77"/>
    </location>
</feature>
<dbReference type="OrthoDB" id="5150350at2"/>
<accession>A0A1H0XQ40</accession>
<protein>
    <submittedName>
        <fullName evidence="2">Uncharacterized protein</fullName>
    </submittedName>
</protein>
<evidence type="ECO:0000256" key="1">
    <source>
        <dbReference type="SAM" id="MobiDB-lite"/>
    </source>
</evidence>
<dbReference type="AlphaFoldDB" id="A0A1H0XQ40"/>
<dbReference type="STRING" id="1079994.SAMN04488565_0039"/>
<evidence type="ECO:0000313" key="2">
    <source>
        <dbReference type="EMBL" id="SDQ05054.1"/>
    </source>
</evidence>
<dbReference type="Proteomes" id="UP000182690">
    <property type="component" value="Unassembled WGS sequence"/>
</dbReference>
<proteinExistence type="predicted"/>
<sequence length="203" mass="21887">MTNQKAPVQGGVPEEQIEAAARALACLEPGEDWPTNGELGGSPTGTRDDEYRDRMRDQALAAMEAATAVSASASADPAGEHHDAEEREAECRCYGADGVTEPKCPACEAESEDHAATVTGDREKLTARLRHGAEVVDWYSHECADTMREAADALAAPVEVDEAKLAELADMIDSREWTWSTFGNTLGRQIAELVAEWLRGEGR</sequence>
<feature type="region of interest" description="Disordered" evidence="1">
    <location>
        <begin position="27"/>
        <end position="83"/>
    </location>
</feature>